<feature type="transmembrane region" description="Helical" evidence="1">
    <location>
        <begin position="12"/>
        <end position="35"/>
    </location>
</feature>
<dbReference type="AlphaFoldDB" id="A0A7W9Z0B5"/>
<evidence type="ECO:0000313" key="3">
    <source>
        <dbReference type="Proteomes" id="UP000535501"/>
    </source>
</evidence>
<proteinExistence type="predicted"/>
<organism evidence="2 3">
    <name type="scientific">Pseudorhizobium flavum</name>
    <dbReference type="NCBI Taxonomy" id="1335061"/>
    <lineage>
        <taxon>Bacteria</taxon>
        <taxon>Pseudomonadati</taxon>
        <taxon>Pseudomonadota</taxon>
        <taxon>Alphaproteobacteria</taxon>
        <taxon>Hyphomicrobiales</taxon>
        <taxon>Rhizobiaceae</taxon>
        <taxon>Rhizobium/Agrobacterium group</taxon>
        <taxon>Pseudorhizobium</taxon>
    </lineage>
</organism>
<gene>
    <name evidence="2" type="ORF">HNQ75_003677</name>
</gene>
<name>A0A7W9Z0B5_9HYPH</name>
<dbReference type="Proteomes" id="UP000535501">
    <property type="component" value="Unassembled WGS sequence"/>
</dbReference>
<evidence type="ECO:0008006" key="4">
    <source>
        <dbReference type="Google" id="ProtNLM"/>
    </source>
</evidence>
<keyword evidence="1" id="KW-0472">Membrane</keyword>
<keyword evidence="3" id="KW-1185">Reference proteome</keyword>
<reference evidence="2 3" key="1">
    <citation type="submission" date="2020-08" db="EMBL/GenBank/DDBJ databases">
        <title>Genomic Encyclopedia of Type Strains, Phase IV (KMG-IV): sequencing the most valuable type-strain genomes for metagenomic binning, comparative biology and taxonomic classification.</title>
        <authorList>
            <person name="Goeker M."/>
        </authorList>
    </citation>
    <scope>NUCLEOTIDE SEQUENCE [LARGE SCALE GENOMIC DNA]</scope>
    <source>
        <strain evidence="2 3">DSM 102134</strain>
    </source>
</reference>
<comment type="caution">
    <text evidence="2">The sequence shown here is derived from an EMBL/GenBank/DDBJ whole genome shotgun (WGS) entry which is preliminary data.</text>
</comment>
<keyword evidence="1" id="KW-0812">Transmembrane</keyword>
<sequence>MAASGALRRLAWFVGLWLAGVLAVTVVGLVIKLWLGT</sequence>
<dbReference type="EMBL" id="JACHEJ010000012">
    <property type="protein sequence ID" value="MBB6181689.1"/>
    <property type="molecule type" value="Genomic_DNA"/>
</dbReference>
<evidence type="ECO:0000313" key="2">
    <source>
        <dbReference type="EMBL" id="MBB6181689.1"/>
    </source>
</evidence>
<accession>A0A7W9Z0B5</accession>
<keyword evidence="1" id="KW-1133">Transmembrane helix</keyword>
<evidence type="ECO:0000256" key="1">
    <source>
        <dbReference type="SAM" id="Phobius"/>
    </source>
</evidence>
<protein>
    <recommendedName>
        <fullName evidence="4">DUF2474 domain-containing protein</fullName>
    </recommendedName>
</protein>